<keyword evidence="8" id="KW-0249">Electron transport</keyword>
<keyword evidence="6 12" id="KW-0812">Transmembrane</keyword>
<dbReference type="GO" id="GO:0009055">
    <property type="term" value="F:electron transfer activity"/>
    <property type="evidence" value="ECO:0007669"/>
    <property type="project" value="TreeGrafter"/>
</dbReference>
<protein>
    <submittedName>
        <fullName evidence="13">Cytochrome d ubiquinol oxidase subunit II</fullName>
    </submittedName>
</protein>
<name>W4RS60_9BACI</name>
<keyword evidence="10" id="KW-0408">Iron</keyword>
<keyword evidence="5" id="KW-0349">Heme</keyword>
<evidence type="ECO:0000313" key="13">
    <source>
        <dbReference type="EMBL" id="GAE46713.1"/>
    </source>
</evidence>
<evidence type="ECO:0000256" key="8">
    <source>
        <dbReference type="ARBA" id="ARBA00022982"/>
    </source>
</evidence>
<dbReference type="AlphaFoldDB" id="W4RS60"/>
<dbReference type="InterPro" id="IPR003317">
    <property type="entry name" value="Cyt-d_oxidase_su2"/>
</dbReference>
<dbReference type="GO" id="GO:0005886">
    <property type="term" value="C:plasma membrane"/>
    <property type="evidence" value="ECO:0007669"/>
    <property type="project" value="UniProtKB-SubCell"/>
</dbReference>
<comment type="caution">
    <text evidence="13">The sequence shown here is derived from an EMBL/GenBank/DDBJ whole genome shotgun (WGS) entry which is preliminary data.</text>
</comment>
<dbReference type="EMBL" id="BAUW01000051">
    <property type="protein sequence ID" value="GAE46713.1"/>
    <property type="molecule type" value="Genomic_DNA"/>
</dbReference>
<dbReference type="Pfam" id="PF02322">
    <property type="entry name" value="Cyt_bd_oxida_II"/>
    <property type="match status" value="1"/>
</dbReference>
<feature type="transmembrane region" description="Helical" evidence="12">
    <location>
        <begin position="6"/>
        <end position="39"/>
    </location>
</feature>
<proteinExistence type="inferred from homology"/>
<gene>
    <name evidence="13" type="ORF">JCM21738_3633</name>
</gene>
<evidence type="ECO:0000256" key="1">
    <source>
        <dbReference type="ARBA" id="ARBA00004651"/>
    </source>
</evidence>
<dbReference type="GO" id="GO:0046872">
    <property type="term" value="F:metal ion binding"/>
    <property type="evidence" value="ECO:0007669"/>
    <property type="project" value="UniProtKB-KW"/>
</dbReference>
<evidence type="ECO:0000256" key="7">
    <source>
        <dbReference type="ARBA" id="ARBA00022723"/>
    </source>
</evidence>
<keyword evidence="4" id="KW-1003">Cell membrane</keyword>
<dbReference type="PANTHER" id="PTHR43141:SF5">
    <property type="entry name" value="CYTOCHROME BD-I UBIQUINOL OXIDASE SUBUNIT 2"/>
    <property type="match status" value="1"/>
</dbReference>
<evidence type="ECO:0000256" key="4">
    <source>
        <dbReference type="ARBA" id="ARBA00022475"/>
    </source>
</evidence>
<evidence type="ECO:0000256" key="6">
    <source>
        <dbReference type="ARBA" id="ARBA00022692"/>
    </source>
</evidence>
<feature type="transmembrane region" description="Helical" evidence="12">
    <location>
        <begin position="84"/>
        <end position="102"/>
    </location>
</feature>
<evidence type="ECO:0000256" key="2">
    <source>
        <dbReference type="ARBA" id="ARBA00007543"/>
    </source>
</evidence>
<dbReference type="PANTHER" id="PTHR43141">
    <property type="entry name" value="CYTOCHROME BD2 SUBUNIT II"/>
    <property type="match status" value="1"/>
</dbReference>
<organism evidence="13 14">
    <name type="scientific">Mesobacillus boroniphilus JCM 21738</name>
    <dbReference type="NCBI Taxonomy" id="1294265"/>
    <lineage>
        <taxon>Bacteria</taxon>
        <taxon>Bacillati</taxon>
        <taxon>Bacillota</taxon>
        <taxon>Bacilli</taxon>
        <taxon>Bacillales</taxon>
        <taxon>Bacillaceae</taxon>
        <taxon>Mesobacillus</taxon>
    </lineage>
</organism>
<evidence type="ECO:0000313" key="14">
    <source>
        <dbReference type="Proteomes" id="UP000018949"/>
    </source>
</evidence>
<dbReference type="GO" id="GO:0016682">
    <property type="term" value="F:oxidoreductase activity, acting on diphenols and related substances as donors, oxygen as acceptor"/>
    <property type="evidence" value="ECO:0007669"/>
    <property type="project" value="TreeGrafter"/>
</dbReference>
<keyword evidence="7" id="KW-0479">Metal-binding</keyword>
<evidence type="ECO:0000256" key="5">
    <source>
        <dbReference type="ARBA" id="ARBA00022617"/>
    </source>
</evidence>
<comment type="subcellular location">
    <subcellularLocation>
        <location evidence="1">Cell membrane</location>
        <topology evidence="1">Multi-pass membrane protein</topology>
    </subcellularLocation>
</comment>
<keyword evidence="14" id="KW-1185">Reference proteome</keyword>
<keyword evidence="11 12" id="KW-0472">Membrane</keyword>
<comment type="similarity">
    <text evidence="2">Belongs to the cytochrome ubiquinol oxidase subunit 2 family.</text>
</comment>
<dbReference type="Proteomes" id="UP000018949">
    <property type="component" value="Unassembled WGS sequence"/>
</dbReference>
<evidence type="ECO:0000256" key="9">
    <source>
        <dbReference type="ARBA" id="ARBA00022989"/>
    </source>
</evidence>
<sequence length="134" mass="15208">MSHDTLAIIWFGLWGLIWTVYFILDGYTLGTGMLFPFIAKNRQERNQLQEAVGPFWGGNEVWLITAGGATFAAFPAVYADMFSFLYTPLFLVLIALFIRAIGLEFMHKDDNPLWQAACKWGFFNGSFLIASYSE</sequence>
<dbReference type="GO" id="GO:0070069">
    <property type="term" value="C:cytochrome complex"/>
    <property type="evidence" value="ECO:0007669"/>
    <property type="project" value="TreeGrafter"/>
</dbReference>
<keyword evidence="3" id="KW-0813">Transport</keyword>
<accession>W4RS60</accession>
<reference evidence="13 14" key="1">
    <citation type="submission" date="2013-12" db="EMBL/GenBank/DDBJ databases">
        <title>NBRP : Genome information of microbial organism related human and environment.</title>
        <authorList>
            <person name="Hattori M."/>
            <person name="Oshima K."/>
            <person name="Inaba H."/>
            <person name="Suda W."/>
            <person name="Sakamoto M."/>
            <person name="Iino T."/>
            <person name="Kitahara M."/>
            <person name="Oshida Y."/>
            <person name="Iida T."/>
            <person name="Kudo T."/>
            <person name="Itoh T."/>
            <person name="Ahmed I."/>
            <person name="Ohkuma M."/>
        </authorList>
    </citation>
    <scope>NUCLEOTIDE SEQUENCE [LARGE SCALE GENOMIC DNA]</scope>
    <source>
        <strain evidence="13 14">JCM 21738</strain>
    </source>
</reference>
<evidence type="ECO:0000256" key="12">
    <source>
        <dbReference type="SAM" id="Phobius"/>
    </source>
</evidence>
<keyword evidence="9 12" id="KW-1133">Transmembrane helix</keyword>
<evidence type="ECO:0000256" key="10">
    <source>
        <dbReference type="ARBA" id="ARBA00023004"/>
    </source>
</evidence>
<evidence type="ECO:0000256" key="3">
    <source>
        <dbReference type="ARBA" id="ARBA00022448"/>
    </source>
</evidence>
<dbReference type="GO" id="GO:0019646">
    <property type="term" value="P:aerobic electron transport chain"/>
    <property type="evidence" value="ECO:0007669"/>
    <property type="project" value="TreeGrafter"/>
</dbReference>
<dbReference type="NCBIfam" id="TIGR00203">
    <property type="entry name" value="cydB"/>
    <property type="match status" value="1"/>
</dbReference>
<dbReference type="eggNOG" id="COG1294">
    <property type="taxonomic scope" value="Bacteria"/>
</dbReference>
<evidence type="ECO:0000256" key="11">
    <source>
        <dbReference type="ARBA" id="ARBA00023136"/>
    </source>
</evidence>